<name>A0A8S3AGN7_9BILA</name>
<dbReference type="InterPro" id="IPR006652">
    <property type="entry name" value="Kelch_1"/>
</dbReference>
<accession>A0A8S3AGN7</accession>
<dbReference type="EMBL" id="CAJOBI010131949">
    <property type="protein sequence ID" value="CAF4728677.1"/>
    <property type="molecule type" value="Genomic_DNA"/>
</dbReference>
<comment type="caution">
    <text evidence="2">The sequence shown here is derived from an EMBL/GenBank/DDBJ whole genome shotgun (WGS) entry which is preliminary data.</text>
</comment>
<sequence>SILKDGKILVIGGSDGSATLNSAELYDPLTGTLTTIDNMSNARNSHTAFISTRL</sequence>
<gene>
    <name evidence="2" type="ORF">SMN809_LOCUS44171</name>
</gene>
<dbReference type="Proteomes" id="UP000676336">
    <property type="component" value="Unassembled WGS sequence"/>
</dbReference>
<feature type="non-terminal residue" evidence="2">
    <location>
        <position position="1"/>
    </location>
</feature>
<protein>
    <submittedName>
        <fullName evidence="2">Uncharacterized protein</fullName>
    </submittedName>
</protein>
<dbReference type="SMART" id="SM00612">
    <property type="entry name" value="Kelch"/>
    <property type="match status" value="1"/>
</dbReference>
<evidence type="ECO:0000256" key="1">
    <source>
        <dbReference type="ARBA" id="ARBA00022441"/>
    </source>
</evidence>
<dbReference type="InterPro" id="IPR037293">
    <property type="entry name" value="Gal_Oxidase_central_sf"/>
</dbReference>
<dbReference type="AlphaFoldDB" id="A0A8S3AGN7"/>
<dbReference type="InterPro" id="IPR015915">
    <property type="entry name" value="Kelch-typ_b-propeller"/>
</dbReference>
<keyword evidence="1" id="KW-0880">Kelch repeat</keyword>
<dbReference type="SUPFAM" id="SSF117281">
    <property type="entry name" value="Kelch motif"/>
    <property type="match status" value="1"/>
</dbReference>
<organism evidence="2 3">
    <name type="scientific">Rotaria magnacalcarata</name>
    <dbReference type="NCBI Taxonomy" id="392030"/>
    <lineage>
        <taxon>Eukaryota</taxon>
        <taxon>Metazoa</taxon>
        <taxon>Spiralia</taxon>
        <taxon>Gnathifera</taxon>
        <taxon>Rotifera</taxon>
        <taxon>Eurotatoria</taxon>
        <taxon>Bdelloidea</taxon>
        <taxon>Philodinida</taxon>
        <taxon>Philodinidae</taxon>
        <taxon>Rotaria</taxon>
    </lineage>
</organism>
<proteinExistence type="predicted"/>
<reference evidence="2" key="1">
    <citation type="submission" date="2021-02" db="EMBL/GenBank/DDBJ databases">
        <authorList>
            <person name="Nowell W R."/>
        </authorList>
    </citation>
    <scope>NUCLEOTIDE SEQUENCE</scope>
</reference>
<dbReference type="Gene3D" id="2.130.10.80">
    <property type="entry name" value="Galactose oxidase/kelch, beta-propeller"/>
    <property type="match status" value="1"/>
</dbReference>
<evidence type="ECO:0000313" key="2">
    <source>
        <dbReference type="EMBL" id="CAF4728677.1"/>
    </source>
</evidence>
<evidence type="ECO:0000313" key="3">
    <source>
        <dbReference type="Proteomes" id="UP000676336"/>
    </source>
</evidence>
<dbReference type="Pfam" id="PF01344">
    <property type="entry name" value="Kelch_1"/>
    <property type="match status" value="1"/>
</dbReference>